<accession>A0AAW1N842</accession>
<feature type="region of interest" description="Disordered" evidence="1">
    <location>
        <begin position="79"/>
        <end position="191"/>
    </location>
</feature>
<feature type="compositionally biased region" description="Low complexity" evidence="1">
    <location>
        <begin position="140"/>
        <end position="160"/>
    </location>
</feature>
<dbReference type="AlphaFoldDB" id="A0AAW1N842"/>
<dbReference type="PANTHER" id="PTHR13582:SF0">
    <property type="entry name" value="M-PHASE PHOSPHOPROTEIN 6"/>
    <property type="match status" value="1"/>
</dbReference>
<protein>
    <recommendedName>
        <fullName evidence="4">M-phase phosphoprotein 6</fullName>
    </recommendedName>
</protein>
<feature type="compositionally biased region" description="Polar residues" evidence="1">
    <location>
        <begin position="90"/>
        <end position="101"/>
    </location>
</feature>
<keyword evidence="3" id="KW-1185">Reference proteome</keyword>
<feature type="compositionally biased region" description="Basic and acidic residues" evidence="1">
    <location>
        <begin position="21"/>
        <end position="33"/>
    </location>
</feature>
<dbReference type="Proteomes" id="UP001443914">
    <property type="component" value="Unassembled WGS sequence"/>
</dbReference>
<dbReference type="Pfam" id="PF10175">
    <property type="entry name" value="MPP6"/>
    <property type="match status" value="1"/>
</dbReference>
<dbReference type="PANTHER" id="PTHR13582">
    <property type="entry name" value="M-PHASE PHOSPHOPROTEIN 6"/>
    <property type="match status" value="1"/>
</dbReference>
<dbReference type="GO" id="GO:0000460">
    <property type="term" value="P:maturation of 5.8S rRNA"/>
    <property type="evidence" value="ECO:0007669"/>
    <property type="project" value="TreeGrafter"/>
</dbReference>
<evidence type="ECO:0000313" key="3">
    <source>
        <dbReference type="Proteomes" id="UP001443914"/>
    </source>
</evidence>
<comment type="caution">
    <text evidence="2">The sequence shown here is derived from an EMBL/GenBank/DDBJ whole genome shotgun (WGS) entry which is preliminary data.</text>
</comment>
<name>A0AAW1N842_SAPOF</name>
<gene>
    <name evidence="2" type="ORF">RND81_01G013100</name>
</gene>
<organism evidence="2 3">
    <name type="scientific">Saponaria officinalis</name>
    <name type="common">Common soapwort</name>
    <name type="synonym">Lychnis saponaria</name>
    <dbReference type="NCBI Taxonomy" id="3572"/>
    <lineage>
        <taxon>Eukaryota</taxon>
        <taxon>Viridiplantae</taxon>
        <taxon>Streptophyta</taxon>
        <taxon>Embryophyta</taxon>
        <taxon>Tracheophyta</taxon>
        <taxon>Spermatophyta</taxon>
        <taxon>Magnoliopsida</taxon>
        <taxon>eudicotyledons</taxon>
        <taxon>Gunneridae</taxon>
        <taxon>Pentapetalae</taxon>
        <taxon>Caryophyllales</taxon>
        <taxon>Caryophyllaceae</taxon>
        <taxon>Caryophylleae</taxon>
        <taxon>Saponaria</taxon>
    </lineage>
</organism>
<proteinExistence type="predicted"/>
<reference evidence="2" key="1">
    <citation type="submission" date="2024-03" db="EMBL/GenBank/DDBJ databases">
        <title>WGS assembly of Saponaria officinalis var. Norfolk2.</title>
        <authorList>
            <person name="Jenkins J."/>
            <person name="Shu S."/>
            <person name="Grimwood J."/>
            <person name="Barry K."/>
            <person name="Goodstein D."/>
            <person name="Schmutz J."/>
            <person name="Leebens-Mack J."/>
            <person name="Osbourn A."/>
        </authorList>
    </citation>
    <scope>NUCLEOTIDE SEQUENCE [LARGE SCALE GENOMIC DNA]</scope>
    <source>
        <strain evidence="2">JIC</strain>
    </source>
</reference>
<dbReference type="EMBL" id="JBDFQZ010000001">
    <property type="protein sequence ID" value="KAK9755256.1"/>
    <property type="molecule type" value="Genomic_DNA"/>
</dbReference>
<sequence>MGKMEMSTVLKNLKFMQRAAQKEEKIKEEEQPKADGNFIPPSNVNRKCVVILEGDPQPGTVRGRMSFQNFNPTIDKLNEDEEANGREAEASTSALFQSGRSTTDRIDRKKKSSESTTSMDLGDNNGDGERKRKQPKDIAQTSNPKKQQKNSQGNKQHSSSVNGSSNTQPKRDKLDFNVLVPPKSQSKRKGR</sequence>
<evidence type="ECO:0008006" key="4">
    <source>
        <dbReference type="Google" id="ProtNLM"/>
    </source>
</evidence>
<feature type="region of interest" description="Disordered" evidence="1">
    <location>
        <begin position="21"/>
        <end position="42"/>
    </location>
</feature>
<evidence type="ECO:0000256" key="1">
    <source>
        <dbReference type="SAM" id="MobiDB-lite"/>
    </source>
</evidence>
<dbReference type="InterPro" id="IPR019324">
    <property type="entry name" value="MPP6"/>
</dbReference>
<evidence type="ECO:0000313" key="2">
    <source>
        <dbReference type="EMBL" id="KAK9755256.1"/>
    </source>
</evidence>